<dbReference type="PROSITE" id="PS00484">
    <property type="entry name" value="THYROGLOBULIN_1_1"/>
    <property type="match status" value="1"/>
</dbReference>
<keyword evidence="4 5" id="KW-1015">Disulfide bond</keyword>
<dbReference type="InterPro" id="IPR036613">
    <property type="entry name" value="MHCII_invariant_trimer_sf"/>
</dbReference>
<dbReference type="PANTHER" id="PTHR12352">
    <property type="entry name" value="SECRETED MODULAR CALCIUM-BINDING PROTEIN"/>
    <property type="match status" value="1"/>
</dbReference>
<keyword evidence="8" id="KW-0812">Transmembrane</keyword>
<dbReference type="PRINTS" id="PR01990">
    <property type="entry name" value="CD74ANTIGEN"/>
</dbReference>
<dbReference type="GO" id="GO:0016020">
    <property type="term" value="C:membrane"/>
    <property type="evidence" value="ECO:0007669"/>
    <property type="project" value="InterPro"/>
</dbReference>
<dbReference type="GO" id="GO:0070206">
    <property type="term" value="P:protein trimerization"/>
    <property type="evidence" value="ECO:0007669"/>
    <property type="project" value="InterPro"/>
</dbReference>
<evidence type="ECO:0000256" key="2">
    <source>
        <dbReference type="ARBA" id="ARBA00022525"/>
    </source>
</evidence>
<evidence type="ECO:0000256" key="6">
    <source>
        <dbReference type="PROSITE-ProRule" id="PRU00500"/>
    </source>
</evidence>
<dbReference type="SUPFAM" id="SSF48305">
    <property type="entry name" value="Class II MHC-associated invariant chain ectoplasmic trimerization domain"/>
    <property type="match status" value="1"/>
</dbReference>
<feature type="compositionally biased region" description="Basic and acidic residues" evidence="7">
    <location>
        <begin position="1"/>
        <end position="11"/>
    </location>
</feature>
<dbReference type="GO" id="GO:0035718">
    <property type="term" value="F:macrophage migration inhibitory factor binding"/>
    <property type="evidence" value="ECO:0007669"/>
    <property type="project" value="InterPro"/>
</dbReference>
<keyword evidence="2" id="KW-0964">Secreted</keyword>
<dbReference type="Gene3D" id="4.10.800.10">
    <property type="entry name" value="Thyroglobulin type-1"/>
    <property type="match status" value="1"/>
</dbReference>
<feature type="disulfide bond" evidence="5 6">
    <location>
        <begin position="218"/>
        <end position="225"/>
    </location>
</feature>
<evidence type="ECO:0000259" key="9">
    <source>
        <dbReference type="PROSITE" id="PS51162"/>
    </source>
</evidence>
<dbReference type="PIRSF" id="PIRSF001992">
    <property type="entry name" value="CD74_antigen"/>
    <property type="match status" value="1"/>
</dbReference>
<evidence type="ECO:0000256" key="1">
    <source>
        <dbReference type="ARBA" id="ARBA00004613"/>
    </source>
</evidence>
<evidence type="ECO:0000256" key="8">
    <source>
        <dbReference type="SAM" id="Phobius"/>
    </source>
</evidence>
<keyword evidence="8" id="KW-1133">Transmembrane helix</keyword>
<dbReference type="Pfam" id="PF08831">
    <property type="entry name" value="MHCassoc_trimer"/>
    <property type="match status" value="1"/>
</dbReference>
<dbReference type="GO" id="GO:0042289">
    <property type="term" value="F:MHC class II protein binding"/>
    <property type="evidence" value="ECO:0007669"/>
    <property type="project" value="InterPro"/>
</dbReference>
<keyword evidence="8" id="KW-0472">Membrane</keyword>
<feature type="domain" description="Thyroglobulin type-1" evidence="9">
    <location>
        <begin position="190"/>
        <end position="246"/>
    </location>
</feature>
<dbReference type="InterPro" id="IPR011988">
    <property type="entry name" value="MHC_II-assoc_invariant_trimer"/>
</dbReference>
<comment type="caution">
    <text evidence="6">Lacks conserved residue(s) required for the propagation of feature annotation.</text>
</comment>
<dbReference type="InterPro" id="IPR000716">
    <property type="entry name" value="Thyroglobulin_1"/>
</dbReference>
<evidence type="ECO:0000313" key="10">
    <source>
        <dbReference type="EMBL" id="ACO10022.1"/>
    </source>
</evidence>
<dbReference type="GO" id="GO:0019882">
    <property type="term" value="P:antigen processing and presentation"/>
    <property type="evidence" value="ECO:0007669"/>
    <property type="project" value="InterPro"/>
</dbReference>
<dbReference type="InterPro" id="IPR051950">
    <property type="entry name" value="Dev_reg/Prot_inhib"/>
</dbReference>
<reference evidence="10" key="1">
    <citation type="submission" date="2009-03" db="EMBL/GenBank/DDBJ databases">
        <title>Osmerus mordax full-length cDNAs.</title>
        <authorList>
            <person name="von Schalburg K."/>
            <person name="Leong J."/>
            <person name="Cooper G."/>
            <person name="Davidson W.S."/>
            <person name="Koop B.F."/>
        </authorList>
    </citation>
    <scope>NUCLEOTIDE SEQUENCE</scope>
    <source>
        <tissue evidence="10">Brain</tissue>
    </source>
</reference>
<dbReference type="EMBL" id="BT075598">
    <property type="protein sequence ID" value="ACO10022.1"/>
    <property type="molecule type" value="mRNA"/>
</dbReference>
<dbReference type="PANTHER" id="PTHR12352:SF3">
    <property type="entry name" value="NIDOGEN-2"/>
    <property type="match status" value="1"/>
</dbReference>
<organism evidence="10">
    <name type="scientific">Osmerus mordax</name>
    <name type="common">Rainbow smelt</name>
    <name type="synonym">Atherina mordax</name>
    <dbReference type="NCBI Taxonomy" id="8014"/>
    <lineage>
        <taxon>Eukaryota</taxon>
        <taxon>Metazoa</taxon>
        <taxon>Chordata</taxon>
        <taxon>Craniata</taxon>
        <taxon>Vertebrata</taxon>
        <taxon>Euteleostomi</taxon>
        <taxon>Actinopterygii</taxon>
        <taxon>Neopterygii</taxon>
        <taxon>Teleostei</taxon>
        <taxon>Stomiati</taxon>
        <taxon>Osmeriformes</taxon>
        <taxon>Osmeridae</taxon>
        <taxon>Osmerus</taxon>
    </lineage>
</organism>
<evidence type="ECO:0000256" key="5">
    <source>
        <dbReference type="PIRSR" id="PIRSR001992-1"/>
    </source>
</evidence>
<evidence type="ECO:0000256" key="4">
    <source>
        <dbReference type="ARBA" id="ARBA00023157"/>
    </source>
</evidence>
<dbReference type="GO" id="GO:0005615">
    <property type="term" value="C:extracellular space"/>
    <property type="evidence" value="ECO:0007669"/>
    <property type="project" value="TreeGrafter"/>
</dbReference>
<dbReference type="InterPro" id="IPR022339">
    <property type="entry name" value="MHC_II-assoc_invar_chain"/>
</dbReference>
<gene>
    <name evidence="10" type="primary">HG2A</name>
</gene>
<dbReference type="SUPFAM" id="SSF57610">
    <property type="entry name" value="Thyroglobulin type-1 domain"/>
    <property type="match status" value="1"/>
</dbReference>
<name>C1BLW9_OSMMO</name>
<dbReference type="PROSITE" id="PS51162">
    <property type="entry name" value="THYROGLOBULIN_1_2"/>
    <property type="match status" value="1"/>
</dbReference>
<dbReference type="InterPro" id="IPR015386">
    <property type="entry name" value="MHC_II-assoc_invar/CLIP_MHC-bd"/>
</dbReference>
<keyword evidence="3" id="KW-0677">Repeat</keyword>
<dbReference type="Pfam" id="PF00086">
    <property type="entry name" value="Thyroglobulin_1"/>
    <property type="match status" value="1"/>
</dbReference>
<dbReference type="Gene3D" id="1.10.870.10">
    <property type="entry name" value="MHC class II-associated invariant chain, trimerisation domain"/>
    <property type="match status" value="1"/>
</dbReference>
<dbReference type="InterPro" id="IPR036857">
    <property type="entry name" value="Thyroglobulin_1_sf"/>
</dbReference>
<dbReference type="InterPro" id="IPR043530">
    <property type="entry name" value="CD74_antigen"/>
</dbReference>
<dbReference type="CDD" id="cd00191">
    <property type="entry name" value="TY"/>
    <property type="match status" value="1"/>
</dbReference>
<dbReference type="SMART" id="SM00211">
    <property type="entry name" value="TY"/>
    <property type="match status" value="1"/>
</dbReference>
<comment type="subcellular location">
    <subcellularLocation>
        <location evidence="1">Secreted</location>
    </subcellularLocation>
</comment>
<dbReference type="AlphaFoldDB" id="C1BLW9"/>
<feature type="region of interest" description="Disordered" evidence="7">
    <location>
        <begin position="1"/>
        <end position="30"/>
    </location>
</feature>
<proteinExistence type="evidence at transcript level"/>
<protein>
    <submittedName>
        <fullName evidence="10">HLA class II histocompatibility antigen gamma chain</fullName>
    </submittedName>
</protein>
<sequence length="275" mass="30810">MEDHQPQDDSLLRAGSEEALVSPRAPPGGSNNRAFKVAGLTVLACLLLASQGLTAYLVISQRGQIHNLQKNTDKMNKKITIRSHVAPVQMHVPMNTMPLLKDFSDEEPKEAQTPMSKLQFTAIVSVEKQVKDLLQNVSLPEFNQSFLKNVQSLQTKMESEEWMSFETWMRHWLIFQMAQQSPPVPASALQTKCRLQTRILGSYQPQCDAQGHFMPMQCWHSTGYCWCVDSEGTAIPGTEMRGKPTCGGVPKPAPGLRRMVPMLKTMQLESDVQDK</sequence>
<dbReference type="GO" id="GO:0006886">
    <property type="term" value="P:intracellular protein transport"/>
    <property type="evidence" value="ECO:0007669"/>
    <property type="project" value="InterPro"/>
</dbReference>
<dbReference type="Pfam" id="PF09307">
    <property type="entry name" value="MHC2-interact"/>
    <property type="match status" value="1"/>
</dbReference>
<evidence type="ECO:0000256" key="3">
    <source>
        <dbReference type="ARBA" id="ARBA00022737"/>
    </source>
</evidence>
<feature type="disulfide bond" evidence="5">
    <location>
        <begin position="227"/>
        <end position="246"/>
    </location>
</feature>
<feature type="transmembrane region" description="Helical" evidence="8">
    <location>
        <begin position="37"/>
        <end position="59"/>
    </location>
</feature>
<feature type="disulfide bond" evidence="5">
    <location>
        <begin position="193"/>
        <end position="207"/>
    </location>
</feature>
<accession>C1BLW9</accession>
<dbReference type="GO" id="GO:0006955">
    <property type="term" value="P:immune response"/>
    <property type="evidence" value="ECO:0007669"/>
    <property type="project" value="InterPro"/>
</dbReference>
<evidence type="ECO:0000256" key="7">
    <source>
        <dbReference type="SAM" id="MobiDB-lite"/>
    </source>
</evidence>